<dbReference type="Proteomes" id="UP000471152">
    <property type="component" value="Unassembled WGS sequence"/>
</dbReference>
<reference evidence="5 7" key="2">
    <citation type="submission" date="2020-02" db="EMBL/GenBank/DDBJ databases">
        <title>The WGS of Modestobacter muralis DSM 100205.</title>
        <authorList>
            <person name="Jiang Z."/>
        </authorList>
    </citation>
    <scope>NUCLEOTIDE SEQUENCE [LARGE SCALE GENOMIC DNA]</scope>
    <source>
        <strain evidence="5 7">DSM 100205</strain>
    </source>
</reference>
<dbReference type="RefSeq" id="WP_163609284.1">
    <property type="nucleotide sequence ID" value="NZ_JAAGWB010000004.1"/>
</dbReference>
<dbReference type="GO" id="GO:0032259">
    <property type="term" value="P:methylation"/>
    <property type="evidence" value="ECO:0007669"/>
    <property type="project" value="UniProtKB-KW"/>
</dbReference>
<gene>
    <name evidence="5" type="ORF">G3R41_01355</name>
    <name evidence="4" type="ORF">GCU67_01355</name>
</gene>
<dbReference type="EMBL" id="JAAGWH010000004">
    <property type="protein sequence ID" value="NEK92821.1"/>
    <property type="molecule type" value="Genomic_DNA"/>
</dbReference>
<dbReference type="EMBL" id="JAAGWB010000004">
    <property type="protein sequence ID" value="NEN49588.1"/>
    <property type="molecule type" value="Genomic_DNA"/>
</dbReference>
<dbReference type="Proteomes" id="UP000468828">
    <property type="component" value="Unassembled WGS sequence"/>
</dbReference>
<organism evidence="5 7">
    <name type="scientific">Modestobacter muralis</name>
    <dbReference type="NCBI Taxonomy" id="1608614"/>
    <lineage>
        <taxon>Bacteria</taxon>
        <taxon>Bacillati</taxon>
        <taxon>Actinomycetota</taxon>
        <taxon>Actinomycetes</taxon>
        <taxon>Geodermatophilales</taxon>
        <taxon>Geodermatophilaceae</taxon>
        <taxon>Modestobacter</taxon>
    </lineage>
</organism>
<keyword evidence="1 5" id="KW-0489">Methyltransferase</keyword>
<evidence type="ECO:0000313" key="4">
    <source>
        <dbReference type="EMBL" id="NEK92821.1"/>
    </source>
</evidence>
<dbReference type="InterPro" id="IPR041698">
    <property type="entry name" value="Methyltransf_25"/>
</dbReference>
<reference evidence="4 6" key="1">
    <citation type="submission" date="2020-01" db="EMBL/GenBank/DDBJ databases">
        <title>the WGS Modestobacter muralis CPCC 204518.</title>
        <authorList>
            <person name="Jiang Z."/>
        </authorList>
    </citation>
    <scope>NUCLEOTIDE SEQUENCE [LARGE SCALE GENOMIC DNA]</scope>
    <source>
        <strain evidence="4 6">DSM 100205</strain>
    </source>
</reference>
<accession>A0A6P0H1M5</accession>
<dbReference type="Gene3D" id="3.40.50.150">
    <property type="entry name" value="Vaccinia Virus protein VP39"/>
    <property type="match status" value="1"/>
</dbReference>
<dbReference type="AlphaFoldDB" id="A0A6P0H1M5"/>
<evidence type="ECO:0000313" key="5">
    <source>
        <dbReference type="EMBL" id="NEN49588.1"/>
    </source>
</evidence>
<comment type="caution">
    <text evidence="5">The sequence shown here is derived from an EMBL/GenBank/DDBJ whole genome shotgun (WGS) entry which is preliminary data.</text>
</comment>
<evidence type="ECO:0000313" key="7">
    <source>
        <dbReference type="Proteomes" id="UP000471152"/>
    </source>
</evidence>
<evidence type="ECO:0000256" key="1">
    <source>
        <dbReference type="ARBA" id="ARBA00022603"/>
    </source>
</evidence>
<dbReference type="GO" id="GO:0008168">
    <property type="term" value="F:methyltransferase activity"/>
    <property type="evidence" value="ECO:0007669"/>
    <property type="project" value="UniProtKB-KW"/>
</dbReference>
<name>A0A6P0H1M5_9ACTN</name>
<protein>
    <submittedName>
        <fullName evidence="5">Class I SAM-dependent methyltransferase</fullName>
    </submittedName>
</protein>
<dbReference type="PANTHER" id="PTHR44942">
    <property type="entry name" value="METHYLTRANSF_11 DOMAIN-CONTAINING PROTEIN"/>
    <property type="match status" value="1"/>
</dbReference>
<dbReference type="InterPro" id="IPR029063">
    <property type="entry name" value="SAM-dependent_MTases_sf"/>
</dbReference>
<keyword evidence="6" id="KW-1185">Reference proteome</keyword>
<evidence type="ECO:0000256" key="2">
    <source>
        <dbReference type="ARBA" id="ARBA00022679"/>
    </source>
</evidence>
<dbReference type="PANTHER" id="PTHR44942:SF4">
    <property type="entry name" value="METHYLTRANSFERASE TYPE 11 DOMAIN-CONTAINING PROTEIN"/>
    <property type="match status" value="1"/>
</dbReference>
<feature type="domain" description="Methyltransferase" evidence="3">
    <location>
        <begin position="41"/>
        <end position="131"/>
    </location>
</feature>
<dbReference type="Pfam" id="PF13649">
    <property type="entry name" value="Methyltransf_25"/>
    <property type="match status" value="1"/>
</dbReference>
<dbReference type="InterPro" id="IPR051052">
    <property type="entry name" value="Diverse_substrate_MTase"/>
</dbReference>
<dbReference type="CDD" id="cd02440">
    <property type="entry name" value="AdoMet_MTases"/>
    <property type="match status" value="1"/>
</dbReference>
<dbReference type="SUPFAM" id="SSF53335">
    <property type="entry name" value="S-adenosyl-L-methionine-dependent methyltransferases"/>
    <property type="match status" value="1"/>
</dbReference>
<sequence length="252" mass="25793">MAADFAGETARLYARFRRDLPADQAAELAGQLGLTTDDLLLDLGCGTGQLTAPLLPHCAGVVAVDPEPGMLAGLRDRGLPGVVPVLGADTDLPQLGRWLPPPGALVVGNGLHWMDEAATLAEGAALLRPGGGLAVVTQGPPLWLGTAPWQQAVRSVVEQALGPVTATCGSDATALADRVGLLEALGLTVQVSSWRADHVVDAAWVVGHLGSALPGDALASGSLQQALETELDRQAGPLVEQVLTTAVVARRT</sequence>
<proteinExistence type="predicted"/>
<evidence type="ECO:0000313" key="6">
    <source>
        <dbReference type="Proteomes" id="UP000468828"/>
    </source>
</evidence>
<evidence type="ECO:0000259" key="3">
    <source>
        <dbReference type="Pfam" id="PF13649"/>
    </source>
</evidence>
<keyword evidence="2 5" id="KW-0808">Transferase</keyword>